<evidence type="ECO:0000256" key="2">
    <source>
        <dbReference type="ARBA" id="ARBA00023125"/>
    </source>
</evidence>
<evidence type="ECO:0000259" key="4">
    <source>
        <dbReference type="PROSITE" id="PS50943"/>
    </source>
</evidence>
<sequence length="183" mass="20809">MINITIGNQLRKHREARDISLDEAAQLTGVSKPSLSNIERGMTSPSISTLWKISKGLALPISYFFSEKEVVYEIATLENLKEINSGDDLIKTFSAFSWDPSNNFEVLFLELMPGAQRISKAHADRTSEIIIIMEGELKLKIQDNEINLLPKQLLRFNADNDHQYINESKENCKFACIMIYPTK</sequence>
<dbReference type="InterPro" id="IPR011051">
    <property type="entry name" value="RmlC_Cupin_sf"/>
</dbReference>
<evidence type="ECO:0000313" key="6">
    <source>
        <dbReference type="Proteomes" id="UP001152614"/>
    </source>
</evidence>
<dbReference type="CDD" id="cd00093">
    <property type="entry name" value="HTH_XRE"/>
    <property type="match status" value="1"/>
</dbReference>
<dbReference type="Gene3D" id="1.10.260.40">
    <property type="entry name" value="lambda repressor-like DNA-binding domains"/>
    <property type="match status" value="1"/>
</dbReference>
<dbReference type="InterPro" id="IPR013096">
    <property type="entry name" value="Cupin_2"/>
</dbReference>
<dbReference type="PROSITE" id="PS50943">
    <property type="entry name" value="HTH_CROC1"/>
    <property type="match status" value="1"/>
</dbReference>
<dbReference type="AlphaFoldDB" id="A0A9X4NJU4"/>
<dbReference type="Pfam" id="PF01381">
    <property type="entry name" value="HTH_3"/>
    <property type="match status" value="1"/>
</dbReference>
<dbReference type="InterPro" id="IPR014710">
    <property type="entry name" value="RmlC-like_jellyroll"/>
</dbReference>
<keyword evidence="1" id="KW-0805">Transcription regulation</keyword>
<comment type="caution">
    <text evidence="5">The sequence shown here is derived from an EMBL/GenBank/DDBJ whole genome shotgun (WGS) entry which is preliminary data.</text>
</comment>
<keyword evidence="3" id="KW-0804">Transcription</keyword>
<dbReference type="GO" id="GO:0005829">
    <property type="term" value="C:cytosol"/>
    <property type="evidence" value="ECO:0007669"/>
    <property type="project" value="TreeGrafter"/>
</dbReference>
<dbReference type="InterPro" id="IPR050807">
    <property type="entry name" value="TransReg_Diox_bact_type"/>
</dbReference>
<dbReference type="PANTHER" id="PTHR46797">
    <property type="entry name" value="HTH-TYPE TRANSCRIPTIONAL REGULATOR"/>
    <property type="match status" value="1"/>
</dbReference>
<evidence type="ECO:0000256" key="1">
    <source>
        <dbReference type="ARBA" id="ARBA00023015"/>
    </source>
</evidence>
<dbReference type="PANTHER" id="PTHR46797:SF23">
    <property type="entry name" value="HTH-TYPE TRANSCRIPTIONAL REGULATOR SUTR"/>
    <property type="match status" value="1"/>
</dbReference>
<gene>
    <name evidence="5" type="ORF">OGZ51_12700</name>
</gene>
<dbReference type="GO" id="GO:0003677">
    <property type="term" value="F:DNA binding"/>
    <property type="evidence" value="ECO:0007669"/>
    <property type="project" value="UniProtKB-KW"/>
</dbReference>
<evidence type="ECO:0000256" key="3">
    <source>
        <dbReference type="ARBA" id="ARBA00023163"/>
    </source>
</evidence>
<dbReference type="Gene3D" id="2.60.120.10">
    <property type="entry name" value="Jelly Rolls"/>
    <property type="match status" value="1"/>
</dbReference>
<dbReference type="SUPFAM" id="SSF51182">
    <property type="entry name" value="RmlC-like cupins"/>
    <property type="match status" value="1"/>
</dbReference>
<dbReference type="RefSeq" id="WP_278229416.1">
    <property type="nucleotide sequence ID" value="NZ_JAOWLY010000017.1"/>
</dbReference>
<dbReference type="Proteomes" id="UP001152614">
    <property type="component" value="Unassembled WGS sequence"/>
</dbReference>
<dbReference type="InterPro" id="IPR001387">
    <property type="entry name" value="Cro/C1-type_HTH"/>
</dbReference>
<name>A0A9X4NJU4_9LACT</name>
<protein>
    <submittedName>
        <fullName evidence="5">Helix-turn-helix domain-containing protein</fullName>
    </submittedName>
</protein>
<reference evidence="5" key="1">
    <citation type="submission" date="2022-10" db="EMBL/GenBank/DDBJ databases">
        <authorList>
            <person name="Turner M.S."/>
            <person name="Huang W."/>
        </authorList>
    </citation>
    <scope>NUCLEOTIDE SEQUENCE</scope>
    <source>
        <strain evidence="5">3</strain>
    </source>
</reference>
<dbReference type="CDD" id="cd02209">
    <property type="entry name" value="cupin_XRE_C"/>
    <property type="match status" value="1"/>
</dbReference>
<dbReference type="InterPro" id="IPR010982">
    <property type="entry name" value="Lambda_DNA-bd_dom_sf"/>
</dbReference>
<dbReference type="Pfam" id="PF07883">
    <property type="entry name" value="Cupin_2"/>
    <property type="match status" value="1"/>
</dbReference>
<feature type="domain" description="HTH cro/C1-type" evidence="4">
    <location>
        <begin position="10"/>
        <end position="64"/>
    </location>
</feature>
<accession>A0A9X4NJU4</accession>
<evidence type="ECO:0000313" key="5">
    <source>
        <dbReference type="EMBL" id="MDG4985004.1"/>
    </source>
</evidence>
<keyword evidence="2" id="KW-0238">DNA-binding</keyword>
<dbReference type="EMBL" id="JAOWLY010000017">
    <property type="protein sequence ID" value="MDG4985004.1"/>
    <property type="molecule type" value="Genomic_DNA"/>
</dbReference>
<dbReference type="SMART" id="SM00530">
    <property type="entry name" value="HTH_XRE"/>
    <property type="match status" value="1"/>
</dbReference>
<reference evidence="5" key="2">
    <citation type="journal article" date="2023" name="Food Microbiol.">
        <title>Evaluation of the fermentation potential of lactic acid bacteria isolated from herbs, fruits and vegetables as starter cultures in nut-based milk alternatives.</title>
        <authorList>
            <person name="Huang W."/>
            <person name="Dong A."/>
            <person name="Pham H.T."/>
            <person name="Zhou C."/>
            <person name="Huo Z."/>
            <person name="Watjen A.P."/>
            <person name="Prakash S."/>
            <person name="Bang-Berthelsen C.H."/>
            <person name="Turner M.S."/>
        </authorList>
    </citation>
    <scope>NUCLEOTIDE SEQUENCE</scope>
    <source>
        <strain evidence="5">3</strain>
    </source>
</reference>
<dbReference type="SUPFAM" id="SSF47413">
    <property type="entry name" value="lambda repressor-like DNA-binding domains"/>
    <property type="match status" value="1"/>
</dbReference>
<dbReference type="GO" id="GO:0003700">
    <property type="term" value="F:DNA-binding transcription factor activity"/>
    <property type="evidence" value="ECO:0007669"/>
    <property type="project" value="TreeGrafter"/>
</dbReference>
<organism evidence="5 6">
    <name type="scientific">Lactococcus lactis</name>
    <dbReference type="NCBI Taxonomy" id="1358"/>
    <lineage>
        <taxon>Bacteria</taxon>
        <taxon>Bacillati</taxon>
        <taxon>Bacillota</taxon>
        <taxon>Bacilli</taxon>
        <taxon>Lactobacillales</taxon>
        <taxon>Streptococcaceae</taxon>
        <taxon>Lactococcus</taxon>
    </lineage>
</organism>
<proteinExistence type="predicted"/>